<dbReference type="InterPro" id="IPR015919">
    <property type="entry name" value="Cadherin-like_sf"/>
</dbReference>
<feature type="region of interest" description="Disordered" evidence="6">
    <location>
        <begin position="723"/>
        <end position="760"/>
    </location>
</feature>
<organism evidence="8 9">
    <name type="scientific">Penaeus vannamei</name>
    <name type="common">Whiteleg shrimp</name>
    <name type="synonym">Litopenaeus vannamei</name>
    <dbReference type="NCBI Taxonomy" id="6689"/>
    <lineage>
        <taxon>Eukaryota</taxon>
        <taxon>Metazoa</taxon>
        <taxon>Ecdysozoa</taxon>
        <taxon>Arthropoda</taxon>
        <taxon>Crustacea</taxon>
        <taxon>Multicrustacea</taxon>
        <taxon>Malacostraca</taxon>
        <taxon>Eumalacostraca</taxon>
        <taxon>Eucarida</taxon>
        <taxon>Decapoda</taxon>
        <taxon>Dendrobranchiata</taxon>
        <taxon>Penaeoidea</taxon>
        <taxon>Penaeidae</taxon>
        <taxon>Penaeus</taxon>
    </lineage>
</organism>
<dbReference type="PANTHER" id="PTHR24027:SF438">
    <property type="entry name" value="CADHERIN 23"/>
    <property type="match status" value="1"/>
</dbReference>
<evidence type="ECO:0000256" key="2">
    <source>
        <dbReference type="ARBA" id="ARBA00022737"/>
    </source>
</evidence>
<keyword evidence="3 5" id="KW-0106">Calcium</keyword>
<feature type="domain" description="Cadherin" evidence="7">
    <location>
        <begin position="20"/>
        <end position="113"/>
    </location>
</feature>
<dbReference type="GO" id="GO:0031175">
    <property type="term" value="P:neuron projection development"/>
    <property type="evidence" value="ECO:0007669"/>
    <property type="project" value="TreeGrafter"/>
</dbReference>
<evidence type="ECO:0000256" key="5">
    <source>
        <dbReference type="PROSITE-ProRule" id="PRU00043"/>
    </source>
</evidence>
<dbReference type="PANTHER" id="PTHR24027">
    <property type="entry name" value="CADHERIN-23"/>
    <property type="match status" value="1"/>
</dbReference>
<dbReference type="GO" id="GO:0016477">
    <property type="term" value="P:cell migration"/>
    <property type="evidence" value="ECO:0007669"/>
    <property type="project" value="TreeGrafter"/>
</dbReference>
<evidence type="ECO:0000256" key="4">
    <source>
        <dbReference type="ARBA" id="ARBA00023136"/>
    </source>
</evidence>
<dbReference type="SUPFAM" id="SSF49313">
    <property type="entry name" value="Cadherin-like"/>
    <property type="match status" value="3"/>
</dbReference>
<reference evidence="8 9" key="1">
    <citation type="submission" date="2018-04" db="EMBL/GenBank/DDBJ databases">
        <authorList>
            <person name="Zhang X."/>
            <person name="Yuan J."/>
            <person name="Li F."/>
            <person name="Xiang J."/>
        </authorList>
    </citation>
    <scope>NUCLEOTIDE SEQUENCE [LARGE SCALE GENOMIC DNA]</scope>
    <source>
        <tissue evidence="8">Muscle</tissue>
    </source>
</reference>
<keyword evidence="4" id="KW-0472">Membrane</keyword>
<accession>A0A423T146</accession>
<sequence>MAELGRRVFTYVKMTKELSVCAVSAWDADDVTEGTNARLTYSIEKNVIHERTGEAIFAIHPQTGLVRTMLCCLDRETTPEYHIQVVATDGGALKGTGTVLVRLADVNDNSPRLTRQLWQVEVDETWGSGPQSNVTLLEVTASDPDTANYFFYRIVEASGWGWEHFGLRTEGTVGHLYARQVLDFEDDTHRRGFKFMIQVTDRGRGGWDDSRHTDTAWVSVRLRDVNDNPPQFHRPHAHITVRENTAPGTLLATLPARDPDMGGEQRVEYRVEGGWGSLVVDGDGRVSLWRRLDREAPKGAVARVVGVGVDGGVPPLSATATLTITVTDVNDCPPQLLPPTTFHVAESDPPTHLGTLAATDRDVWALGHGPPFNLSLARTNPPFVLAHIRLDFDPHLDSGRGGAEPHHRGRRRHQRQPHETRLQDRLPVEDRQDVANTSKRVNKTHSPTHPTYSPTYPLTHSPIHLFTHSPTHPFTHSPTRPLTHSPTRPLTHLPTHPPTHQTPHPFTHSPTHPFTHSPTPKHLTRAAPLPTHPLTHSPTHPLTHSPTHPLTHSPTHPLAQTPHPGPPSAHQQGGGSDAPLGRVYVDDPDDWDLRDKTFQWVGAPHPLFSLSRHSGDVFASSQVREGRNPNAIIGSPRTPVGDCTTRYELHFAVSDQLWGQRGVSANVTVMVKVLSHDALVHATPISLTPTTPEELTRGWTPKNGQGVLGRLVRGVASAVGVDSSPAAVEVPVRPSSPASRRRPRPASGSASGGRAAASWTPSDCRASWSFTRRRSPRRRRRVFYISETTQLAVAMNECASVRRVLALGSPTWPSPRALPSGPGRGPLLGGLASLHFPTSADRTHPSNPPPPPYAVLLQEKESLLWMLHFPPLPFTSLILSLPPVDASLPFTSLHFPHSESPSCGCFTSLHFPPLSSF</sequence>
<feature type="region of interest" description="Disordered" evidence="6">
    <location>
        <begin position="396"/>
        <end position="455"/>
    </location>
</feature>
<dbReference type="AlphaFoldDB" id="A0A423T146"/>
<dbReference type="InterPro" id="IPR039808">
    <property type="entry name" value="Cadherin"/>
</dbReference>
<feature type="compositionally biased region" description="Basic and acidic residues" evidence="6">
    <location>
        <begin position="416"/>
        <end position="433"/>
    </location>
</feature>
<dbReference type="InterPro" id="IPR020894">
    <property type="entry name" value="Cadherin_CS"/>
</dbReference>
<evidence type="ECO:0000256" key="1">
    <source>
        <dbReference type="ARBA" id="ARBA00004370"/>
    </source>
</evidence>
<dbReference type="GO" id="GO:0045296">
    <property type="term" value="F:cadherin binding"/>
    <property type="evidence" value="ECO:0007669"/>
    <property type="project" value="TreeGrafter"/>
</dbReference>
<dbReference type="GO" id="GO:0016342">
    <property type="term" value="C:catenin complex"/>
    <property type="evidence" value="ECO:0007669"/>
    <property type="project" value="TreeGrafter"/>
</dbReference>
<comment type="subcellular location">
    <subcellularLocation>
        <location evidence="1">Membrane</location>
    </subcellularLocation>
</comment>
<name>A0A423T146_PENVA</name>
<evidence type="ECO:0000259" key="7">
    <source>
        <dbReference type="PROSITE" id="PS50268"/>
    </source>
</evidence>
<dbReference type="OrthoDB" id="6363789at2759"/>
<feature type="domain" description="Cadherin" evidence="7">
    <location>
        <begin position="114"/>
        <end position="232"/>
    </location>
</feature>
<reference evidence="8 9" key="2">
    <citation type="submission" date="2019-01" db="EMBL/GenBank/DDBJ databases">
        <title>The decoding of complex shrimp genome reveals the adaptation for benthos swimmer, frequently molting mechanism and breeding impact on genome.</title>
        <authorList>
            <person name="Sun Y."/>
            <person name="Gao Y."/>
            <person name="Yu Y."/>
        </authorList>
    </citation>
    <scope>NUCLEOTIDE SEQUENCE [LARGE SCALE GENOMIC DNA]</scope>
    <source>
        <tissue evidence="8">Muscle</tissue>
    </source>
</reference>
<feature type="region of interest" description="Disordered" evidence="6">
    <location>
        <begin position="469"/>
        <end position="586"/>
    </location>
</feature>
<dbReference type="Gene3D" id="2.60.40.60">
    <property type="entry name" value="Cadherins"/>
    <property type="match status" value="3"/>
</dbReference>
<feature type="compositionally biased region" description="Low complexity" evidence="6">
    <location>
        <begin position="723"/>
        <end position="738"/>
    </location>
</feature>
<dbReference type="EMBL" id="QCYY01002453">
    <property type="protein sequence ID" value="ROT70200.1"/>
    <property type="molecule type" value="Genomic_DNA"/>
</dbReference>
<evidence type="ECO:0000313" key="9">
    <source>
        <dbReference type="Proteomes" id="UP000283509"/>
    </source>
</evidence>
<dbReference type="PRINTS" id="PR00205">
    <property type="entry name" value="CADHERIN"/>
</dbReference>
<dbReference type="Proteomes" id="UP000283509">
    <property type="component" value="Unassembled WGS sequence"/>
</dbReference>
<dbReference type="PROSITE" id="PS00232">
    <property type="entry name" value="CADHERIN_1"/>
    <property type="match status" value="1"/>
</dbReference>
<dbReference type="PROSITE" id="PS50268">
    <property type="entry name" value="CADHERIN_2"/>
    <property type="match status" value="3"/>
</dbReference>
<feature type="compositionally biased region" description="Low complexity" evidence="6">
    <location>
        <begin position="444"/>
        <end position="455"/>
    </location>
</feature>
<feature type="domain" description="Cadherin" evidence="7">
    <location>
        <begin position="233"/>
        <end position="336"/>
    </location>
</feature>
<evidence type="ECO:0000313" key="8">
    <source>
        <dbReference type="EMBL" id="ROT70200.1"/>
    </source>
</evidence>
<keyword evidence="9" id="KW-1185">Reference proteome</keyword>
<feature type="compositionally biased region" description="Low complexity" evidence="6">
    <location>
        <begin position="475"/>
        <end position="520"/>
    </location>
</feature>
<dbReference type="FunFam" id="2.60.40.60:FF:000092">
    <property type="entry name" value="Protocadherin 8"/>
    <property type="match status" value="1"/>
</dbReference>
<dbReference type="GO" id="GO:0008013">
    <property type="term" value="F:beta-catenin binding"/>
    <property type="evidence" value="ECO:0007669"/>
    <property type="project" value="TreeGrafter"/>
</dbReference>
<gene>
    <name evidence="8" type="ORF">C7M84_011521</name>
</gene>
<dbReference type="InterPro" id="IPR002126">
    <property type="entry name" value="Cadherin-like_dom"/>
</dbReference>
<feature type="compositionally biased region" description="Low complexity" evidence="6">
    <location>
        <begin position="528"/>
        <end position="558"/>
    </location>
</feature>
<dbReference type="GO" id="GO:0005509">
    <property type="term" value="F:calcium ion binding"/>
    <property type="evidence" value="ECO:0007669"/>
    <property type="project" value="UniProtKB-UniRule"/>
</dbReference>
<proteinExistence type="predicted"/>
<evidence type="ECO:0000256" key="6">
    <source>
        <dbReference type="SAM" id="MobiDB-lite"/>
    </source>
</evidence>
<keyword evidence="2" id="KW-0677">Repeat</keyword>
<dbReference type="SMART" id="SM00112">
    <property type="entry name" value="CA"/>
    <property type="match status" value="3"/>
</dbReference>
<dbReference type="CDD" id="cd11304">
    <property type="entry name" value="Cadherin_repeat"/>
    <property type="match status" value="2"/>
</dbReference>
<dbReference type="Pfam" id="PF00028">
    <property type="entry name" value="Cadherin"/>
    <property type="match status" value="2"/>
</dbReference>
<dbReference type="GO" id="GO:0007156">
    <property type="term" value="P:homophilic cell adhesion via plasma membrane adhesion molecules"/>
    <property type="evidence" value="ECO:0007669"/>
    <property type="project" value="InterPro"/>
</dbReference>
<feature type="compositionally biased region" description="Low complexity" evidence="6">
    <location>
        <begin position="745"/>
        <end position="758"/>
    </location>
</feature>
<evidence type="ECO:0000256" key="3">
    <source>
        <dbReference type="ARBA" id="ARBA00022837"/>
    </source>
</evidence>
<protein>
    <submittedName>
        <fullName evidence="8">DN cadherin-like protein</fullName>
    </submittedName>
</protein>
<feature type="compositionally biased region" description="Basic and acidic residues" evidence="6">
    <location>
        <begin position="396"/>
        <end position="406"/>
    </location>
</feature>
<comment type="caution">
    <text evidence="8">The sequence shown here is derived from an EMBL/GenBank/DDBJ whole genome shotgun (WGS) entry which is preliminary data.</text>
</comment>
<dbReference type="STRING" id="6689.A0A423T146"/>